<dbReference type="PANTHER" id="PTHR17985">
    <property type="entry name" value="SER/THR-RICH PROTEIN T10 IN DGCR REGION"/>
    <property type="match status" value="1"/>
</dbReference>
<dbReference type="RefSeq" id="WP_311367834.1">
    <property type="nucleotide sequence ID" value="NZ_JAVRHX010000001.1"/>
</dbReference>
<name>A0ABU2ZP11_9ALTE</name>
<dbReference type="Proteomes" id="UP001253545">
    <property type="component" value="Unassembled WGS sequence"/>
</dbReference>
<gene>
    <name evidence="1" type="ORF">RM552_05850</name>
</gene>
<organism evidence="1 2">
    <name type="scientific">Glaciecola petra</name>
    <dbReference type="NCBI Taxonomy" id="3075602"/>
    <lineage>
        <taxon>Bacteria</taxon>
        <taxon>Pseudomonadati</taxon>
        <taxon>Pseudomonadota</taxon>
        <taxon>Gammaproteobacteria</taxon>
        <taxon>Alteromonadales</taxon>
        <taxon>Alteromonadaceae</taxon>
        <taxon>Glaciecola</taxon>
    </lineage>
</organism>
<dbReference type="Pfam" id="PF05742">
    <property type="entry name" value="TANGO2"/>
    <property type="match status" value="1"/>
</dbReference>
<evidence type="ECO:0000313" key="2">
    <source>
        <dbReference type="Proteomes" id="UP001253545"/>
    </source>
</evidence>
<reference evidence="1 2" key="1">
    <citation type="submission" date="2023-09" db="EMBL/GenBank/DDBJ databases">
        <authorList>
            <person name="Rey-Velasco X."/>
        </authorList>
    </citation>
    <scope>NUCLEOTIDE SEQUENCE [LARGE SCALE GENOMIC DNA]</scope>
    <source>
        <strain evidence="1 2">P117</strain>
    </source>
</reference>
<proteinExistence type="predicted"/>
<evidence type="ECO:0000313" key="1">
    <source>
        <dbReference type="EMBL" id="MDT0594359.1"/>
    </source>
</evidence>
<sequence length="255" mass="28741">MCILFIAVNQHPKYPLIIAANRDEFHKRPTQASHFWQGQSDILAGKDLVAGGTWMGINKKGRIAALTNIRAPGKERENAVSRGELVANYLVNHQPDDEYLANLQTTHENYNGYNLLFGNIGSLQVYNSFENTSYGLNNGVYGLSNASLNSPWPKLDAGRKALADYCRQSGELHYEHLFELLMNDVAASDDELPKTGVPIDWERKLSSIFITSEEYGTRSSTILLVDKNHNCLWEERSFDTNAKLIGQQEFKFVIN</sequence>
<dbReference type="EMBL" id="JAVRHX010000001">
    <property type="protein sequence ID" value="MDT0594359.1"/>
    <property type="molecule type" value="Genomic_DNA"/>
</dbReference>
<comment type="caution">
    <text evidence="1">The sequence shown here is derived from an EMBL/GenBank/DDBJ whole genome shotgun (WGS) entry which is preliminary data.</text>
</comment>
<keyword evidence="2" id="KW-1185">Reference proteome</keyword>
<accession>A0ABU2ZP11</accession>
<protein>
    <submittedName>
        <fullName evidence="1">NRDE family protein</fullName>
    </submittedName>
</protein>
<dbReference type="InterPro" id="IPR008551">
    <property type="entry name" value="TANGO2"/>
</dbReference>
<dbReference type="PANTHER" id="PTHR17985:SF8">
    <property type="entry name" value="TRANSPORT AND GOLGI ORGANIZATION PROTEIN 2 HOMOLOG"/>
    <property type="match status" value="1"/>
</dbReference>